<name>A0AAW1L834_POPJA</name>
<feature type="region of interest" description="Disordered" evidence="1">
    <location>
        <begin position="370"/>
        <end position="438"/>
    </location>
</feature>
<organism evidence="2 3">
    <name type="scientific">Popillia japonica</name>
    <name type="common">Japanese beetle</name>
    <dbReference type="NCBI Taxonomy" id="7064"/>
    <lineage>
        <taxon>Eukaryota</taxon>
        <taxon>Metazoa</taxon>
        <taxon>Ecdysozoa</taxon>
        <taxon>Arthropoda</taxon>
        <taxon>Hexapoda</taxon>
        <taxon>Insecta</taxon>
        <taxon>Pterygota</taxon>
        <taxon>Neoptera</taxon>
        <taxon>Endopterygota</taxon>
        <taxon>Coleoptera</taxon>
        <taxon>Polyphaga</taxon>
        <taxon>Scarabaeiformia</taxon>
        <taxon>Scarabaeidae</taxon>
        <taxon>Rutelinae</taxon>
        <taxon>Popillia</taxon>
    </lineage>
</organism>
<evidence type="ECO:0000256" key="1">
    <source>
        <dbReference type="SAM" id="MobiDB-lite"/>
    </source>
</evidence>
<feature type="compositionally biased region" description="Low complexity" evidence="1">
    <location>
        <begin position="399"/>
        <end position="416"/>
    </location>
</feature>
<evidence type="ECO:0000313" key="3">
    <source>
        <dbReference type="Proteomes" id="UP001458880"/>
    </source>
</evidence>
<feature type="compositionally biased region" description="Basic and acidic residues" evidence="1">
    <location>
        <begin position="580"/>
        <end position="591"/>
    </location>
</feature>
<feature type="region of interest" description="Disordered" evidence="1">
    <location>
        <begin position="580"/>
        <end position="607"/>
    </location>
</feature>
<keyword evidence="3" id="KW-1185">Reference proteome</keyword>
<dbReference type="Proteomes" id="UP001458880">
    <property type="component" value="Unassembled WGS sequence"/>
</dbReference>
<reference evidence="2 3" key="1">
    <citation type="journal article" date="2024" name="BMC Genomics">
        <title>De novo assembly and annotation of Popillia japonica's genome with initial clues to its potential as an invasive pest.</title>
        <authorList>
            <person name="Cucini C."/>
            <person name="Boschi S."/>
            <person name="Funari R."/>
            <person name="Cardaioli E."/>
            <person name="Iannotti N."/>
            <person name="Marturano G."/>
            <person name="Paoli F."/>
            <person name="Bruttini M."/>
            <person name="Carapelli A."/>
            <person name="Frati F."/>
            <person name="Nardi F."/>
        </authorList>
    </citation>
    <scope>NUCLEOTIDE SEQUENCE [LARGE SCALE GENOMIC DNA]</scope>
    <source>
        <strain evidence="2">DMR45628</strain>
    </source>
</reference>
<gene>
    <name evidence="2" type="ORF">QE152_g15487</name>
</gene>
<dbReference type="AlphaFoldDB" id="A0AAW1L834"/>
<sequence>MREKNSSTYSTARGRISKAGTTVKLQLLKLSFDQYHIHTSSNIALAILRDIKSTPVRIRRTVAYARRVRNLLTILNNYNRATYEAKGKYPYSKALVRLLVRYVQLEYDVLYYPENYSVKYEKEVEVKVHFLLHLLLDGVVRKFRQENVQHYDSTATECVLRIFNQVNGEYKVKGRFIWSAINKLAKKLGLLETISEIRQNGVLLSQNHPTFTKLSCDNIEDISDCDSEYEIPLSPARSCPSPIENLKVEYPVKREPPDLDSGQGIEHLSIHNGFGSGIGEDDDSDADSVISDGKLQRLLDVKCEIQDYSSDSDDCVLDYSSDSDDCVLDLKSERERSNSVQIIGDNYDSKCNLTDVAIQSTNEFAKREQRLNKNGDRGENSNNNSSVNNKRDDLIIGDSHSNNSNNHNNHNNKNSNGDISKAPSNAGNSSQVIELDDDDDEDDLIVVTKSTKTIKNSPQKAKSPVIVLLDSDDENDCVIVNDEQKIPKCDDKVKHKKIRSFSDNQVNEISSTTGSNISSKFSPFTERPACANGNNTSNNYRRMNRSGSSEVHALEDLTPEVSANHENTPNVIEDVAKIKEEDVKDPKDDASTSRSGQTPPPSEEPGIKDVAALTESTTVSEDQTLTDTTNKERKFRTSNEIRYRRPIYDQTLTDTTNKERKFRASNEIRYRRPIYDDVMQSRSYDSNLSILNKDRRSPTNYTNGYRFATSSIGRNLDQIRTRPFVSDTKVIMHRNNVTSLRRDIREDVSLGSGEDSPELRLDELSRRDFDQIWSGAVSSKIAQSGSFEAENLKEKTYDKHKEIADEILFGLNSPKSNQTESAAQVLDLRGQSLDKTPKMPSETTLLNYFSNTTATDLTNVEPPLHVKQRQRYFEGKLEQNLSKDLEENVLEKVQDLSLPPVEESEAIINQPRGEMVPTLEGSDSLEDSQSLDQSDAKTNEQL</sequence>
<protein>
    <submittedName>
        <fullName evidence="2">Uncharacterized protein</fullName>
    </submittedName>
</protein>
<proteinExistence type="predicted"/>
<dbReference type="EMBL" id="JASPKY010000152">
    <property type="protein sequence ID" value="KAK9730128.1"/>
    <property type="molecule type" value="Genomic_DNA"/>
</dbReference>
<feature type="compositionally biased region" description="Polar residues" evidence="1">
    <location>
        <begin position="532"/>
        <end position="548"/>
    </location>
</feature>
<comment type="caution">
    <text evidence="2">The sequence shown here is derived from an EMBL/GenBank/DDBJ whole genome shotgun (WGS) entry which is preliminary data.</text>
</comment>
<feature type="region of interest" description="Disordered" evidence="1">
    <location>
        <begin position="897"/>
        <end position="942"/>
    </location>
</feature>
<accession>A0AAW1L834</accession>
<feature type="compositionally biased region" description="Polar residues" evidence="1">
    <location>
        <begin position="422"/>
        <end position="432"/>
    </location>
</feature>
<feature type="region of interest" description="Disordered" evidence="1">
    <location>
        <begin position="526"/>
        <end position="548"/>
    </location>
</feature>
<feature type="compositionally biased region" description="Basic and acidic residues" evidence="1">
    <location>
        <begin position="370"/>
        <end position="379"/>
    </location>
</feature>
<evidence type="ECO:0000313" key="2">
    <source>
        <dbReference type="EMBL" id="KAK9730128.1"/>
    </source>
</evidence>